<evidence type="ECO:0000313" key="4">
    <source>
        <dbReference type="Proteomes" id="UP001433268"/>
    </source>
</evidence>
<feature type="compositionally biased region" description="Basic and acidic residues" evidence="1">
    <location>
        <begin position="335"/>
        <end position="345"/>
    </location>
</feature>
<accession>A0ABR1X3B1</accession>
<feature type="region of interest" description="Disordered" evidence="1">
    <location>
        <begin position="1"/>
        <end position="21"/>
    </location>
</feature>
<name>A0ABR1X3B1_9PEZI</name>
<dbReference type="GeneID" id="92042173"/>
<feature type="compositionally biased region" description="Basic and acidic residues" evidence="1">
    <location>
        <begin position="283"/>
        <end position="298"/>
    </location>
</feature>
<dbReference type="Proteomes" id="UP001433268">
    <property type="component" value="Unassembled WGS sequence"/>
</dbReference>
<dbReference type="Pfam" id="PF24494">
    <property type="entry name" value="DUF7587"/>
    <property type="match status" value="1"/>
</dbReference>
<comment type="caution">
    <text evidence="3">The sequence shown here is derived from an EMBL/GenBank/DDBJ whole genome shotgun (WGS) entry which is preliminary data.</text>
</comment>
<feature type="region of interest" description="Disordered" evidence="1">
    <location>
        <begin position="272"/>
        <end position="345"/>
    </location>
</feature>
<keyword evidence="4" id="KW-1185">Reference proteome</keyword>
<dbReference type="InterPro" id="IPR056009">
    <property type="entry name" value="DUF7587"/>
</dbReference>
<proteinExistence type="predicted"/>
<feature type="domain" description="DUF7587" evidence="2">
    <location>
        <begin position="136"/>
        <end position="234"/>
    </location>
</feature>
<dbReference type="RefSeq" id="XP_066672731.1">
    <property type="nucleotide sequence ID" value="XM_066809113.1"/>
</dbReference>
<evidence type="ECO:0000313" key="3">
    <source>
        <dbReference type="EMBL" id="KAK8089837.1"/>
    </source>
</evidence>
<gene>
    <name evidence="3" type="ORF">PG997_004798</name>
</gene>
<sequence>MDEEGFLGGQNPLSLLLRPPTNEHREPGLQVALWGPKKIEQAAEPETLAWVVDHEQNHTGRVWAKEPVRQELKDKYGVGSLLEDPDSFHGTFVNGRPLKQVSITIHPCLGDSRPKRLFRVVHSDQPFNGVCARNYPQVFNPVLFQIQFQKHMIWQWRGQSPFMSTTINFNKAVWKCVGYEKRNRPNIKILVIDTSAPGWDSRRQIWDATKLELSFNVTVNHTCLGDYLVTHSIPLHRVKVIDWEGLKEDRIQYGSITEPEEGWLQYERNKEATRQAVEPDDQAAPRDNDDNDDDKNGDTEQASKGSKRKRDGEDGEDEDEAPRRQGKRARGFAPLKERDMHGDAS</sequence>
<protein>
    <recommendedName>
        <fullName evidence="2">DUF7587 domain-containing protein</fullName>
    </recommendedName>
</protein>
<organism evidence="3 4">
    <name type="scientific">Apiospora hydei</name>
    <dbReference type="NCBI Taxonomy" id="1337664"/>
    <lineage>
        <taxon>Eukaryota</taxon>
        <taxon>Fungi</taxon>
        <taxon>Dikarya</taxon>
        <taxon>Ascomycota</taxon>
        <taxon>Pezizomycotina</taxon>
        <taxon>Sordariomycetes</taxon>
        <taxon>Xylariomycetidae</taxon>
        <taxon>Amphisphaeriales</taxon>
        <taxon>Apiosporaceae</taxon>
        <taxon>Apiospora</taxon>
    </lineage>
</organism>
<evidence type="ECO:0000259" key="2">
    <source>
        <dbReference type="Pfam" id="PF24494"/>
    </source>
</evidence>
<evidence type="ECO:0000256" key="1">
    <source>
        <dbReference type="SAM" id="MobiDB-lite"/>
    </source>
</evidence>
<dbReference type="EMBL" id="JAQQWN010000004">
    <property type="protein sequence ID" value="KAK8089837.1"/>
    <property type="molecule type" value="Genomic_DNA"/>
</dbReference>
<reference evidence="3 4" key="1">
    <citation type="submission" date="2023-01" db="EMBL/GenBank/DDBJ databases">
        <title>Analysis of 21 Apiospora genomes using comparative genomics revels a genus with tremendous synthesis potential of carbohydrate active enzymes and secondary metabolites.</title>
        <authorList>
            <person name="Sorensen T."/>
        </authorList>
    </citation>
    <scope>NUCLEOTIDE SEQUENCE [LARGE SCALE GENOMIC DNA]</scope>
    <source>
        <strain evidence="3 4">CBS 114990</strain>
    </source>
</reference>